<organism evidence="2 3">
    <name type="scientific">Aspergillus leporis</name>
    <dbReference type="NCBI Taxonomy" id="41062"/>
    <lineage>
        <taxon>Eukaryota</taxon>
        <taxon>Fungi</taxon>
        <taxon>Dikarya</taxon>
        <taxon>Ascomycota</taxon>
        <taxon>Pezizomycotina</taxon>
        <taxon>Eurotiomycetes</taxon>
        <taxon>Eurotiomycetidae</taxon>
        <taxon>Eurotiales</taxon>
        <taxon>Aspergillaceae</taxon>
        <taxon>Aspergillus</taxon>
        <taxon>Aspergillus subgen. Circumdati</taxon>
    </lineage>
</organism>
<dbReference type="InterPro" id="IPR051678">
    <property type="entry name" value="AGP_Transferase"/>
</dbReference>
<dbReference type="PANTHER" id="PTHR21310:SF37">
    <property type="entry name" value="AMINOGLYCOSIDE PHOSPHOTRANSFERASE DOMAIN-CONTAINING PROTEIN"/>
    <property type="match status" value="1"/>
</dbReference>
<keyword evidence="3" id="KW-1185">Reference proteome</keyword>
<name>A0A5N5WLM3_9EURO</name>
<dbReference type="AlphaFoldDB" id="A0A5N5WLM3"/>
<feature type="region of interest" description="Disordered" evidence="1">
    <location>
        <begin position="382"/>
        <end position="411"/>
    </location>
</feature>
<feature type="compositionally biased region" description="Polar residues" evidence="1">
    <location>
        <begin position="402"/>
        <end position="411"/>
    </location>
</feature>
<sequence>MIRKVMRKHWACGDGCRGADSHTPTHGVMGLSNRKRDWLTGVCELANTYRQRDNCLLRSMHFGYFNFSLRPHWDDGGEDWLIRFPLPGKFMFLDDKVCREAILMKFISENKQIPVPRVVRYGKAKDNPSGLGPFLIMAWIEGNLGQDETGKVLVDGRPPTLLIDELIRTYGVADCAPSRIYHSSVEYISSLLELQSMHLEQQRNSIYDAVDCREKYTCRYLMKAIAPGFTSQSDKYGPFKLFCDDLRPGNFYYTAPAQVAGSIPRWLLLQKSHRIVSNHGRDTFFDGCIPEAELSLQALERKENEKGVHDQLSTRMRQPIEDKSAWFNLACRRSSISERIHRFTTNVGIHQNRESLVRLKIAQLQEYYAELGDDNKVVYEEEQFPETDERDIRDKQVGGSESEASLTSLIP</sequence>
<reference evidence="2 3" key="1">
    <citation type="submission" date="2019-04" db="EMBL/GenBank/DDBJ databases">
        <title>Friends and foes A comparative genomics study of 23 Aspergillus species from section Flavi.</title>
        <authorList>
            <consortium name="DOE Joint Genome Institute"/>
            <person name="Kjaerbolling I."/>
            <person name="Vesth T."/>
            <person name="Frisvad J.C."/>
            <person name="Nybo J.L."/>
            <person name="Theobald S."/>
            <person name="Kildgaard S."/>
            <person name="Isbrandt T."/>
            <person name="Kuo A."/>
            <person name="Sato A."/>
            <person name="Lyhne E.K."/>
            <person name="Kogle M.E."/>
            <person name="Wiebenga A."/>
            <person name="Kun R.S."/>
            <person name="Lubbers R.J."/>
            <person name="Makela M.R."/>
            <person name="Barry K."/>
            <person name="Chovatia M."/>
            <person name="Clum A."/>
            <person name="Daum C."/>
            <person name="Haridas S."/>
            <person name="He G."/>
            <person name="LaButti K."/>
            <person name="Lipzen A."/>
            <person name="Mondo S."/>
            <person name="Riley R."/>
            <person name="Salamov A."/>
            <person name="Simmons B.A."/>
            <person name="Magnuson J.K."/>
            <person name="Henrissat B."/>
            <person name="Mortensen U.H."/>
            <person name="Larsen T.O."/>
            <person name="Devries R.P."/>
            <person name="Grigoriev I.V."/>
            <person name="Machida M."/>
            <person name="Baker S.E."/>
            <person name="Andersen M.R."/>
        </authorList>
    </citation>
    <scope>NUCLEOTIDE SEQUENCE [LARGE SCALE GENOMIC DNA]</scope>
    <source>
        <strain evidence="2 3">CBS 151.66</strain>
    </source>
</reference>
<accession>A0A5N5WLM3</accession>
<dbReference type="OrthoDB" id="5412996at2759"/>
<dbReference type="PANTHER" id="PTHR21310">
    <property type="entry name" value="AMINOGLYCOSIDE PHOSPHOTRANSFERASE-RELATED-RELATED"/>
    <property type="match status" value="1"/>
</dbReference>
<proteinExistence type="predicted"/>
<dbReference type="Proteomes" id="UP000326565">
    <property type="component" value="Unassembled WGS sequence"/>
</dbReference>
<dbReference type="EMBL" id="ML732341">
    <property type="protein sequence ID" value="KAB8069431.1"/>
    <property type="molecule type" value="Genomic_DNA"/>
</dbReference>
<protein>
    <recommendedName>
        <fullName evidence="4">Aminoglycoside phosphotransferase domain-containing protein</fullName>
    </recommendedName>
</protein>
<evidence type="ECO:0000313" key="3">
    <source>
        <dbReference type="Proteomes" id="UP000326565"/>
    </source>
</evidence>
<evidence type="ECO:0000313" key="2">
    <source>
        <dbReference type="EMBL" id="KAB8069431.1"/>
    </source>
</evidence>
<evidence type="ECO:0008006" key="4">
    <source>
        <dbReference type="Google" id="ProtNLM"/>
    </source>
</evidence>
<dbReference type="SUPFAM" id="SSF56112">
    <property type="entry name" value="Protein kinase-like (PK-like)"/>
    <property type="match status" value="1"/>
</dbReference>
<evidence type="ECO:0000256" key="1">
    <source>
        <dbReference type="SAM" id="MobiDB-lite"/>
    </source>
</evidence>
<dbReference type="InterPro" id="IPR011009">
    <property type="entry name" value="Kinase-like_dom_sf"/>
</dbReference>
<gene>
    <name evidence="2" type="ORF">BDV29DRAFT_194870</name>
</gene>